<dbReference type="GO" id="GO:0016787">
    <property type="term" value="F:hydrolase activity"/>
    <property type="evidence" value="ECO:0007669"/>
    <property type="project" value="UniProtKB-KW"/>
</dbReference>
<dbReference type="Proteomes" id="UP001143304">
    <property type="component" value="Unassembled WGS sequence"/>
</dbReference>
<dbReference type="PANTHER" id="PTHR11614">
    <property type="entry name" value="PHOSPHOLIPASE-RELATED"/>
    <property type="match status" value="1"/>
</dbReference>
<dbReference type="PRINTS" id="PR00111">
    <property type="entry name" value="ABHYDROLASE"/>
</dbReference>
<dbReference type="Gene3D" id="3.40.50.1820">
    <property type="entry name" value="alpha/beta hydrolase"/>
    <property type="match status" value="1"/>
</dbReference>
<organism evidence="2 3">
    <name type="scientific">Candidatus Marimicrobium litorale</name>
    <dbReference type="NCBI Taxonomy" id="2518991"/>
    <lineage>
        <taxon>Bacteria</taxon>
        <taxon>Pseudomonadati</taxon>
        <taxon>Pseudomonadota</taxon>
        <taxon>Gammaproteobacteria</taxon>
        <taxon>Cellvibrionales</taxon>
        <taxon>Halieaceae</taxon>
        <taxon>Marimicrobium</taxon>
    </lineage>
</organism>
<feature type="domain" description="Serine aminopeptidase S33" evidence="1">
    <location>
        <begin position="26"/>
        <end position="261"/>
    </location>
</feature>
<sequence length="289" mass="32047">MNHNEDRFAGAGGRSIYYQSWAPETSPRAMILVVHGLGEHSARYQYLASYFVARDYVVGALDLNGHGYSGGRPGYVEAFTDYEDDLALFHEVMVERFPQVPVFLLGHSMGGLISCCYLRATQDRFSGAMLSGAAVITSQQPGAIEMWLVRLLSRVIPRLGLTRLDAGGVSRDPDEVTKYVEDPLVYHGALSARLLHEFFGSMRSLRASAGKIHIPLLIMHGSEDAMVAPKGSQLLHERVSSDDKTLVLYPGLYHEIFNEPEKDRVLADMVVWLEQHLEPAPTGVKTDID</sequence>
<accession>A0ABT3T7S7</accession>
<dbReference type="EMBL" id="SHNO01000001">
    <property type="protein sequence ID" value="MCX2978225.1"/>
    <property type="molecule type" value="Genomic_DNA"/>
</dbReference>
<keyword evidence="2" id="KW-0378">Hydrolase</keyword>
<keyword evidence="3" id="KW-1185">Reference proteome</keyword>
<protein>
    <submittedName>
        <fullName evidence="2">Alpha/beta hydrolase</fullName>
    </submittedName>
</protein>
<gene>
    <name evidence="2" type="ORF">EYC82_12735</name>
</gene>
<dbReference type="RefSeq" id="WP_279249923.1">
    <property type="nucleotide sequence ID" value="NZ_SHNO01000001.1"/>
</dbReference>
<dbReference type="SUPFAM" id="SSF53474">
    <property type="entry name" value="alpha/beta-Hydrolases"/>
    <property type="match status" value="1"/>
</dbReference>
<evidence type="ECO:0000259" key="1">
    <source>
        <dbReference type="Pfam" id="PF12146"/>
    </source>
</evidence>
<evidence type="ECO:0000313" key="2">
    <source>
        <dbReference type="EMBL" id="MCX2978225.1"/>
    </source>
</evidence>
<comment type="caution">
    <text evidence="2">The sequence shown here is derived from an EMBL/GenBank/DDBJ whole genome shotgun (WGS) entry which is preliminary data.</text>
</comment>
<evidence type="ECO:0000313" key="3">
    <source>
        <dbReference type="Proteomes" id="UP001143304"/>
    </source>
</evidence>
<dbReference type="InterPro" id="IPR051044">
    <property type="entry name" value="MAG_DAG_Lipase"/>
</dbReference>
<dbReference type="Pfam" id="PF12146">
    <property type="entry name" value="Hydrolase_4"/>
    <property type="match status" value="1"/>
</dbReference>
<dbReference type="InterPro" id="IPR029058">
    <property type="entry name" value="AB_hydrolase_fold"/>
</dbReference>
<reference evidence="2" key="1">
    <citation type="submission" date="2019-02" db="EMBL/GenBank/DDBJ databases">
        <authorList>
            <person name="Li S.-H."/>
        </authorList>
    </citation>
    <scope>NUCLEOTIDE SEQUENCE</scope>
    <source>
        <strain evidence="2">IMCC11814</strain>
    </source>
</reference>
<dbReference type="InterPro" id="IPR000073">
    <property type="entry name" value="AB_hydrolase_1"/>
</dbReference>
<proteinExistence type="predicted"/>
<name>A0ABT3T7S7_9GAMM</name>
<dbReference type="InterPro" id="IPR022742">
    <property type="entry name" value="Hydrolase_4"/>
</dbReference>